<keyword evidence="5" id="KW-0998">Cell outer membrane</keyword>
<evidence type="ECO:0000256" key="2">
    <source>
        <dbReference type="ARBA" id="ARBA00022692"/>
    </source>
</evidence>
<feature type="signal peptide" evidence="7">
    <location>
        <begin position="1"/>
        <end position="25"/>
    </location>
</feature>
<dbReference type="InterPro" id="IPR039910">
    <property type="entry name" value="D15-like"/>
</dbReference>
<feature type="compositionally biased region" description="Pro residues" evidence="6">
    <location>
        <begin position="178"/>
        <end position="191"/>
    </location>
</feature>
<evidence type="ECO:0000256" key="4">
    <source>
        <dbReference type="ARBA" id="ARBA00023136"/>
    </source>
</evidence>
<dbReference type="PANTHER" id="PTHR12815">
    <property type="entry name" value="SORTING AND ASSEMBLY MACHINERY SAMM50 PROTEIN FAMILY MEMBER"/>
    <property type="match status" value="1"/>
</dbReference>
<dbReference type="RefSeq" id="WP_190425469.1">
    <property type="nucleotide sequence ID" value="NZ_JAMPKK010000074.1"/>
</dbReference>
<comment type="caution">
    <text evidence="9">The sequence shown here is derived from an EMBL/GenBank/DDBJ whole genome shotgun (WGS) entry which is preliminary data.</text>
</comment>
<sequence>MRLSPFLLAVFSASSALGLSFPARGETVNSTPEAPEAAALWADYVKTQTAVNSDAAIGTTTLGAVSQPVGNVIATVSPPDQTAVNSDAAVGTTTLGAVSQPVGNVIVPVSPPETMGAVESPQKLPVLSQTPITPNPAPTPATEPVTPERGTESLPQQETPNRIEFDLTPGAPSQPSIDVPPPPPTVEPAPTPENIQPSPAPVPDLPEARVLVGEVVVSGVEGELQNEVYEAINTRPGRTATRSQLQEDVNAIYATGFFRNVTVEPEDTPLGVRVTFLVEPNPVLRSVVVTPVPAEQPSRAVPQKVVDDIFGPQYGSTLNLRRFQEAVKRLNQWYKENGYDLAQVVAAPQIGEDGTVRLDVAEGLIEDIQVRYINKEGETTNEEGGPIRGRTREFIITRELELEAGEVFNRRTAEQDLRRVFRLGIFEDVRLSFAPGKDPRRVVVNVDVIEKNTGSIAAGAGISSASGLFGTISYQEQNLGGNNQKLGAELQVGQREVLFDVNFTDPWIAGDPYRTSYTVNGFRRRSISLIFDGGENDIELPNGDRPRILRLGGGVTFTRPLNRNPLATSEWVGSLGLQYQRVSIRDSDGDLSPEDELGNDLSFSGEGRDDIFSVQLGLVRDRRNNPLQPTAGSLLRLGVEQTIPVGLGNIFLNRLRGSYSYYIPVRYTNFAQGAQALAFNVQAGTAIGDLPPYEAFSLGGSNSVRGFEEGDVGSGRSFIQATAEYRFPIFSIVGGALFVDIGTDLGTGGSVPGDPAGVRDKPGSGIGAGLGVRVQSPLGPIRIDYGFNNEGGSRLHFGIGERF</sequence>
<dbReference type="Pfam" id="PF08479">
    <property type="entry name" value="POTRA_2"/>
    <property type="match status" value="1"/>
</dbReference>
<dbReference type="PROSITE" id="PS51779">
    <property type="entry name" value="POTRA"/>
    <property type="match status" value="1"/>
</dbReference>
<protein>
    <submittedName>
        <fullName evidence="9">BamA/TamA family outer membrane protein</fullName>
    </submittedName>
</protein>
<keyword evidence="3 7" id="KW-0732">Signal</keyword>
<comment type="subcellular location">
    <subcellularLocation>
        <location evidence="1">Membrane</location>
    </subcellularLocation>
</comment>
<evidence type="ECO:0000313" key="10">
    <source>
        <dbReference type="Proteomes" id="UP001442494"/>
    </source>
</evidence>
<dbReference type="EMBL" id="JAMPKK010000074">
    <property type="protein sequence ID" value="MEP0867533.1"/>
    <property type="molecule type" value="Genomic_DNA"/>
</dbReference>
<dbReference type="Gene3D" id="3.10.20.310">
    <property type="entry name" value="membrane protein fhac"/>
    <property type="match status" value="3"/>
</dbReference>
<dbReference type="Pfam" id="PF07244">
    <property type="entry name" value="POTRA"/>
    <property type="match status" value="2"/>
</dbReference>
<name>A0ABV0JVY4_9CYAN</name>
<organism evidence="9 10">
    <name type="scientific">Funiculus sociatus GB2-A5</name>
    <dbReference type="NCBI Taxonomy" id="2933946"/>
    <lineage>
        <taxon>Bacteria</taxon>
        <taxon>Bacillati</taxon>
        <taxon>Cyanobacteriota</taxon>
        <taxon>Cyanophyceae</taxon>
        <taxon>Coleofasciculales</taxon>
        <taxon>Coleofasciculaceae</taxon>
        <taxon>Funiculus</taxon>
    </lineage>
</organism>
<gene>
    <name evidence="9" type="ORF">NDI37_24075</name>
</gene>
<accession>A0ABV0JVY4</accession>
<reference evidence="9 10" key="1">
    <citation type="submission" date="2022-04" db="EMBL/GenBank/DDBJ databases">
        <title>Positive selection, recombination, and allopatry shape intraspecific diversity of widespread and dominant cyanobacteria.</title>
        <authorList>
            <person name="Wei J."/>
            <person name="Shu W."/>
            <person name="Hu C."/>
        </authorList>
    </citation>
    <scope>NUCLEOTIDE SEQUENCE [LARGE SCALE GENOMIC DNA]</scope>
    <source>
        <strain evidence="9 10">GB2-A5</strain>
    </source>
</reference>
<feature type="chain" id="PRO_5045806734" evidence="7">
    <location>
        <begin position="26"/>
        <end position="803"/>
    </location>
</feature>
<keyword evidence="2" id="KW-0812">Transmembrane</keyword>
<feature type="region of interest" description="Disordered" evidence="6">
    <location>
        <begin position="113"/>
        <end position="199"/>
    </location>
</feature>
<evidence type="ECO:0000256" key="5">
    <source>
        <dbReference type="ARBA" id="ARBA00023237"/>
    </source>
</evidence>
<dbReference type="Pfam" id="PF01103">
    <property type="entry name" value="Omp85"/>
    <property type="match status" value="1"/>
</dbReference>
<evidence type="ECO:0000256" key="3">
    <source>
        <dbReference type="ARBA" id="ARBA00022729"/>
    </source>
</evidence>
<evidence type="ECO:0000259" key="8">
    <source>
        <dbReference type="PROSITE" id="PS51779"/>
    </source>
</evidence>
<dbReference type="InterPro" id="IPR013686">
    <property type="entry name" value="Polypept-transport_assoc_ShlB"/>
</dbReference>
<dbReference type="Gene3D" id="2.40.160.50">
    <property type="entry name" value="membrane protein fhac: a member of the omp85/tpsb transporter family"/>
    <property type="match status" value="1"/>
</dbReference>
<evidence type="ECO:0000256" key="7">
    <source>
        <dbReference type="SAM" id="SignalP"/>
    </source>
</evidence>
<evidence type="ECO:0000256" key="6">
    <source>
        <dbReference type="SAM" id="MobiDB-lite"/>
    </source>
</evidence>
<evidence type="ECO:0000256" key="1">
    <source>
        <dbReference type="ARBA" id="ARBA00004370"/>
    </source>
</evidence>
<keyword evidence="4" id="KW-0472">Membrane</keyword>
<dbReference type="InterPro" id="IPR010827">
    <property type="entry name" value="BamA/TamA_POTRA"/>
</dbReference>
<feature type="domain" description="POTRA" evidence="8">
    <location>
        <begin position="210"/>
        <end position="281"/>
    </location>
</feature>
<dbReference type="Proteomes" id="UP001442494">
    <property type="component" value="Unassembled WGS sequence"/>
</dbReference>
<proteinExistence type="predicted"/>
<dbReference type="PANTHER" id="PTHR12815:SF47">
    <property type="entry name" value="TRANSLOCATION AND ASSEMBLY MODULE SUBUNIT TAMA"/>
    <property type="match status" value="1"/>
</dbReference>
<evidence type="ECO:0000313" key="9">
    <source>
        <dbReference type="EMBL" id="MEP0867533.1"/>
    </source>
</evidence>
<dbReference type="InterPro" id="IPR034746">
    <property type="entry name" value="POTRA"/>
</dbReference>
<keyword evidence="10" id="KW-1185">Reference proteome</keyword>
<dbReference type="InterPro" id="IPR000184">
    <property type="entry name" value="Bac_surfAg_D15"/>
</dbReference>